<keyword evidence="8 12" id="KW-0630">Potassium</keyword>
<dbReference type="GO" id="GO:0015379">
    <property type="term" value="F:potassium:chloride symporter activity"/>
    <property type="evidence" value="ECO:0007669"/>
    <property type="project" value="InterPro"/>
</dbReference>
<dbReference type="GO" id="GO:0046872">
    <property type="term" value="F:metal ion binding"/>
    <property type="evidence" value="ECO:0007669"/>
    <property type="project" value="UniProtKB-KW"/>
</dbReference>
<feature type="transmembrane region" description="Helical" evidence="13">
    <location>
        <begin position="187"/>
        <end position="207"/>
    </location>
</feature>
<evidence type="ECO:0000256" key="4">
    <source>
        <dbReference type="ARBA" id="ARBA00022475"/>
    </source>
</evidence>
<evidence type="ECO:0000256" key="2">
    <source>
        <dbReference type="ARBA" id="ARBA00009137"/>
    </source>
</evidence>
<dbReference type="RefSeq" id="WP_006307958.1">
    <property type="nucleotide sequence ID" value="NZ_JH601133.1"/>
</dbReference>
<dbReference type="GO" id="GO:0005886">
    <property type="term" value="C:plasma membrane"/>
    <property type="evidence" value="ECO:0007669"/>
    <property type="project" value="UniProtKB-SubCell"/>
</dbReference>
<feature type="transmembrane region" description="Helical" evidence="13">
    <location>
        <begin position="393"/>
        <end position="413"/>
    </location>
</feature>
<evidence type="ECO:0000256" key="3">
    <source>
        <dbReference type="ARBA" id="ARBA00022448"/>
    </source>
</evidence>
<keyword evidence="9 13" id="KW-1133">Transmembrane helix</keyword>
<dbReference type="STRING" id="883113.HMPREF9708_00093"/>
<feature type="transmembrane region" description="Helical" evidence="13">
    <location>
        <begin position="327"/>
        <end position="350"/>
    </location>
</feature>
<keyword evidence="10" id="KW-0406">Ion transport</keyword>
<reference evidence="14 15" key="1">
    <citation type="submission" date="2012-01" db="EMBL/GenBank/DDBJ databases">
        <title>The Genome Sequence of Facklamia languida CCUG 37842.</title>
        <authorList>
            <consortium name="The Broad Institute Genome Sequencing Platform"/>
            <person name="Earl A."/>
            <person name="Ward D."/>
            <person name="Feldgarden M."/>
            <person name="Gevers D."/>
            <person name="Huys G."/>
            <person name="Young S.K."/>
            <person name="Zeng Q."/>
            <person name="Gargeya S."/>
            <person name="Fitzgerald M."/>
            <person name="Haas B."/>
            <person name="Abouelleil A."/>
            <person name="Alvarado L."/>
            <person name="Arachchi H.M."/>
            <person name="Berlin A."/>
            <person name="Chapman S.B."/>
            <person name="Gearin G."/>
            <person name="Goldberg J."/>
            <person name="Griggs A."/>
            <person name="Gujja S."/>
            <person name="Hansen M."/>
            <person name="Heiman D."/>
            <person name="Howarth C."/>
            <person name="Larimer J."/>
            <person name="Lui A."/>
            <person name="MacDonald P.J.P."/>
            <person name="McCowen C."/>
            <person name="Montmayeur A."/>
            <person name="Murphy C."/>
            <person name="Neiman D."/>
            <person name="Pearson M."/>
            <person name="Priest M."/>
            <person name="Roberts A."/>
            <person name="Saif S."/>
            <person name="Shea T."/>
            <person name="Sisk P."/>
            <person name="Stolte C."/>
            <person name="Sykes S."/>
            <person name="Wortman J."/>
            <person name="Nusbaum C."/>
            <person name="Birren B."/>
        </authorList>
    </citation>
    <scope>NUCLEOTIDE SEQUENCE [LARGE SCALE GENOMIC DNA]</scope>
    <source>
        <strain evidence="14 15">CCUG 37842</strain>
    </source>
</reference>
<feature type="transmembrane region" description="Helical" evidence="13">
    <location>
        <begin position="454"/>
        <end position="474"/>
    </location>
</feature>
<comment type="caution">
    <text evidence="14">The sequence shown here is derived from an EMBL/GenBank/DDBJ whole genome shotgun (WGS) entry which is preliminary data.</text>
</comment>
<feature type="transmembrane region" description="Helical" evidence="13">
    <location>
        <begin position="37"/>
        <end position="58"/>
    </location>
</feature>
<accession>H3NGV4</accession>
<dbReference type="HOGENOM" id="CLU_030708_0_2_9"/>
<evidence type="ECO:0000256" key="11">
    <source>
        <dbReference type="ARBA" id="ARBA00023136"/>
    </source>
</evidence>
<feature type="binding site" evidence="12">
    <location>
        <position position="314"/>
    </location>
    <ligand>
        <name>K(+)</name>
        <dbReference type="ChEBI" id="CHEBI:29103"/>
    </ligand>
</feature>
<dbReference type="Pfam" id="PF02386">
    <property type="entry name" value="TrkH"/>
    <property type="match status" value="1"/>
</dbReference>
<dbReference type="PANTHER" id="PTHR32024:SF2">
    <property type="entry name" value="TRK SYSTEM POTASSIUM UPTAKE PROTEIN TRKG-RELATED"/>
    <property type="match status" value="1"/>
</dbReference>
<comment type="subcellular location">
    <subcellularLocation>
        <location evidence="1">Cell inner membrane</location>
        <topology evidence="1">Multi-pass membrane protein</topology>
    </subcellularLocation>
</comment>
<keyword evidence="6" id="KW-0633">Potassium transport</keyword>
<comment type="similarity">
    <text evidence="2">Belongs to the TrkH potassium transport family.</text>
</comment>
<feature type="binding site" evidence="12">
    <location>
        <position position="431"/>
    </location>
    <ligand>
        <name>K(+)</name>
        <dbReference type="ChEBI" id="CHEBI:29103"/>
    </ligand>
</feature>
<feature type="binding site" evidence="12">
    <location>
        <position position="315"/>
    </location>
    <ligand>
        <name>K(+)</name>
        <dbReference type="ChEBI" id="CHEBI:29103"/>
    </ligand>
</feature>
<feature type="binding site" evidence="12">
    <location>
        <position position="220"/>
    </location>
    <ligand>
        <name>K(+)</name>
        <dbReference type="ChEBI" id="CHEBI:29103"/>
    </ligand>
</feature>
<evidence type="ECO:0000256" key="7">
    <source>
        <dbReference type="ARBA" id="ARBA00022692"/>
    </source>
</evidence>
<keyword evidence="12" id="KW-0479">Metal-binding</keyword>
<dbReference type="eggNOG" id="COG0168">
    <property type="taxonomic scope" value="Bacteria"/>
</dbReference>
<feature type="transmembrane region" description="Helical" evidence="13">
    <location>
        <begin position="239"/>
        <end position="260"/>
    </location>
</feature>
<sequence length="483" mass="53454">MNKRVVLNFLGNICFLEAGLLLIPIIVSLIYQEPLHTIMAFVYTIFLLVASGLFLSLFRPSQVKYTLKEGFAITALSWLVLSFFGGLPFVFAGEIPAVVDATFEMASGFTTTGASILTDVEALSQSLLFWRSFSHLIGGMGILVFAFAFAPQMGEGSVNIMKAEVPGPQFGKLVAKTKNSALINYKIYLVMTLVLIFILKLTGLNFFDAIIHAFGAAGTGGFSNKAASVGAFENPATEYVLAIAMVMFGVNFNLYFYLLSRRIRDFYKNEELRLYMVILIGSVVFIMMNLSNQYENFEALFRDSLFTVTTIISTTGYATVDFGQWPLFAHIVLLIIMFTGSMAGSTAGGIKISRILIYLKGIRREVKLATQPRRVLPIRVDGKPLTEQYIQSAFIYLGIYLLLFLAGVMAIAISQNDFMTAFSSISATLNNIGPGMSLVGPTENYAGFNVFSKLLLTAYMLIGRLEIYPVLILFQAKLWRTRH</sequence>
<evidence type="ECO:0000256" key="8">
    <source>
        <dbReference type="ARBA" id="ARBA00022958"/>
    </source>
</evidence>
<dbReference type="OrthoDB" id="9810952at2"/>
<feature type="transmembrane region" description="Helical" evidence="13">
    <location>
        <begin position="272"/>
        <end position="290"/>
    </location>
</feature>
<dbReference type="InterPro" id="IPR004772">
    <property type="entry name" value="TrkH"/>
</dbReference>
<dbReference type="InterPro" id="IPR003445">
    <property type="entry name" value="Cat_transpt"/>
</dbReference>
<keyword evidence="3" id="KW-0813">Transport</keyword>
<gene>
    <name evidence="14" type="ORF">HMPREF9708_00093</name>
</gene>
<proteinExistence type="inferred from homology"/>
<keyword evidence="5" id="KW-0997">Cell inner membrane</keyword>
<name>H3NGV4_9LACT</name>
<evidence type="ECO:0000256" key="9">
    <source>
        <dbReference type="ARBA" id="ARBA00022989"/>
    </source>
</evidence>
<dbReference type="PATRIC" id="fig|883113.3.peg.94"/>
<dbReference type="AlphaFoldDB" id="H3NGV4"/>
<dbReference type="Proteomes" id="UP000006190">
    <property type="component" value="Unassembled WGS sequence"/>
</dbReference>
<evidence type="ECO:0000256" key="6">
    <source>
        <dbReference type="ARBA" id="ARBA00022538"/>
    </source>
</evidence>
<evidence type="ECO:0000256" key="13">
    <source>
        <dbReference type="SAM" id="Phobius"/>
    </source>
</evidence>
<feature type="binding site" evidence="12">
    <location>
        <position position="112"/>
    </location>
    <ligand>
        <name>K(+)</name>
        <dbReference type="ChEBI" id="CHEBI:29103"/>
    </ligand>
</feature>
<feature type="transmembrane region" description="Helical" evidence="13">
    <location>
        <begin position="7"/>
        <end position="31"/>
    </location>
</feature>
<feature type="transmembrane region" description="Helical" evidence="13">
    <location>
        <begin position="128"/>
        <end position="150"/>
    </location>
</feature>
<organism evidence="14 15">
    <name type="scientific">Facklamia languida CCUG 37842</name>
    <dbReference type="NCBI Taxonomy" id="883113"/>
    <lineage>
        <taxon>Bacteria</taxon>
        <taxon>Bacillati</taxon>
        <taxon>Bacillota</taxon>
        <taxon>Bacilli</taxon>
        <taxon>Lactobacillales</taxon>
        <taxon>Aerococcaceae</taxon>
        <taxon>Facklamia</taxon>
    </lineage>
</organism>
<evidence type="ECO:0000256" key="12">
    <source>
        <dbReference type="PIRSR" id="PIRSR006247-1"/>
    </source>
</evidence>
<feature type="binding site" evidence="12">
    <location>
        <position position="111"/>
    </location>
    <ligand>
        <name>K(+)</name>
        <dbReference type="ChEBI" id="CHEBI:29103"/>
    </ligand>
</feature>
<keyword evidence="4" id="KW-1003">Cell membrane</keyword>
<evidence type="ECO:0000256" key="5">
    <source>
        <dbReference type="ARBA" id="ARBA00022519"/>
    </source>
</evidence>
<keyword evidence="11 13" id="KW-0472">Membrane</keyword>
<dbReference type="EMBL" id="AGEG01000001">
    <property type="protein sequence ID" value="EHR38383.1"/>
    <property type="molecule type" value="Genomic_DNA"/>
</dbReference>
<evidence type="ECO:0000313" key="14">
    <source>
        <dbReference type="EMBL" id="EHR38383.1"/>
    </source>
</evidence>
<keyword evidence="15" id="KW-1185">Reference proteome</keyword>
<evidence type="ECO:0008006" key="16">
    <source>
        <dbReference type="Google" id="ProtNLM"/>
    </source>
</evidence>
<protein>
    <recommendedName>
        <fullName evidence="16">TrkH family potassium uptake protein</fullName>
    </recommendedName>
</protein>
<evidence type="ECO:0000256" key="10">
    <source>
        <dbReference type="ARBA" id="ARBA00023065"/>
    </source>
</evidence>
<evidence type="ECO:0000256" key="1">
    <source>
        <dbReference type="ARBA" id="ARBA00004429"/>
    </source>
</evidence>
<evidence type="ECO:0000313" key="15">
    <source>
        <dbReference type="Proteomes" id="UP000006190"/>
    </source>
</evidence>
<dbReference type="PANTHER" id="PTHR32024">
    <property type="entry name" value="TRK SYSTEM POTASSIUM UPTAKE PROTEIN TRKG-RELATED"/>
    <property type="match status" value="1"/>
</dbReference>
<feature type="transmembrane region" description="Helical" evidence="13">
    <location>
        <begin position="70"/>
        <end position="91"/>
    </location>
</feature>
<keyword evidence="7 13" id="KW-0812">Transmembrane</keyword>
<dbReference type="PIRSF" id="PIRSF006247">
    <property type="entry name" value="TrkH"/>
    <property type="match status" value="1"/>
</dbReference>